<dbReference type="GO" id="GO:0003677">
    <property type="term" value="F:DNA binding"/>
    <property type="evidence" value="ECO:0007669"/>
    <property type="project" value="InterPro"/>
</dbReference>
<keyword evidence="3" id="KW-0731">Sigma factor</keyword>
<dbReference type="Gene3D" id="1.10.1740.10">
    <property type="match status" value="1"/>
</dbReference>
<comment type="caution">
    <text evidence="7">The sequence shown here is derived from an EMBL/GenBank/DDBJ whole genome shotgun (WGS) entry which is preliminary data.</text>
</comment>
<proteinExistence type="inferred from homology"/>
<dbReference type="Gene3D" id="1.10.10.10">
    <property type="entry name" value="Winged helix-like DNA-binding domain superfamily/Winged helix DNA-binding domain"/>
    <property type="match status" value="1"/>
</dbReference>
<feature type="domain" description="RNA polymerase sigma factor 70 region 4 type 2" evidence="6">
    <location>
        <begin position="169"/>
        <end position="209"/>
    </location>
</feature>
<dbReference type="GO" id="GO:0016987">
    <property type="term" value="F:sigma factor activity"/>
    <property type="evidence" value="ECO:0007669"/>
    <property type="project" value="UniProtKB-KW"/>
</dbReference>
<evidence type="ECO:0000256" key="1">
    <source>
        <dbReference type="ARBA" id="ARBA00010641"/>
    </source>
</evidence>
<dbReference type="Pfam" id="PF08281">
    <property type="entry name" value="Sigma70_r4_2"/>
    <property type="match status" value="1"/>
</dbReference>
<dbReference type="EMBL" id="WJIE01000038">
    <property type="protein sequence ID" value="MRG98564.1"/>
    <property type="molecule type" value="Genomic_DNA"/>
</dbReference>
<evidence type="ECO:0000256" key="2">
    <source>
        <dbReference type="ARBA" id="ARBA00023015"/>
    </source>
</evidence>
<organism evidence="7 8">
    <name type="scientific">Polyangium spumosum</name>
    <dbReference type="NCBI Taxonomy" id="889282"/>
    <lineage>
        <taxon>Bacteria</taxon>
        <taxon>Pseudomonadati</taxon>
        <taxon>Myxococcota</taxon>
        <taxon>Polyangia</taxon>
        <taxon>Polyangiales</taxon>
        <taxon>Polyangiaceae</taxon>
        <taxon>Polyangium</taxon>
    </lineage>
</organism>
<keyword evidence="8" id="KW-1185">Reference proteome</keyword>
<evidence type="ECO:0000313" key="8">
    <source>
        <dbReference type="Proteomes" id="UP000440224"/>
    </source>
</evidence>
<dbReference type="InterPro" id="IPR013324">
    <property type="entry name" value="RNA_pol_sigma_r3/r4-like"/>
</dbReference>
<dbReference type="AlphaFoldDB" id="A0A6N7Q8B6"/>
<dbReference type="OrthoDB" id="5516036at2"/>
<dbReference type="SUPFAM" id="SSF88946">
    <property type="entry name" value="Sigma2 domain of RNA polymerase sigma factors"/>
    <property type="match status" value="1"/>
</dbReference>
<dbReference type="GO" id="GO:0006352">
    <property type="term" value="P:DNA-templated transcription initiation"/>
    <property type="evidence" value="ECO:0007669"/>
    <property type="project" value="InterPro"/>
</dbReference>
<dbReference type="InterPro" id="IPR036388">
    <property type="entry name" value="WH-like_DNA-bd_sf"/>
</dbReference>
<dbReference type="PANTHER" id="PTHR43133">
    <property type="entry name" value="RNA POLYMERASE ECF-TYPE SIGMA FACTO"/>
    <property type="match status" value="1"/>
</dbReference>
<dbReference type="InterPro" id="IPR039425">
    <property type="entry name" value="RNA_pol_sigma-70-like"/>
</dbReference>
<feature type="region of interest" description="Disordered" evidence="5">
    <location>
        <begin position="210"/>
        <end position="233"/>
    </location>
</feature>
<name>A0A6N7Q8B6_9BACT</name>
<dbReference type="SUPFAM" id="SSF88659">
    <property type="entry name" value="Sigma3 and sigma4 domains of RNA polymerase sigma factors"/>
    <property type="match status" value="1"/>
</dbReference>
<comment type="similarity">
    <text evidence="1">Belongs to the sigma-70 factor family. ECF subfamily.</text>
</comment>
<reference evidence="7 8" key="1">
    <citation type="submission" date="2019-10" db="EMBL/GenBank/DDBJ databases">
        <title>A soil myxobacterium in the family Polyangiaceae.</title>
        <authorList>
            <person name="Li Y."/>
            <person name="Wang J."/>
        </authorList>
    </citation>
    <scope>NUCLEOTIDE SEQUENCE [LARGE SCALE GENOMIC DNA]</scope>
    <source>
        <strain evidence="7 8">DSM 14734</strain>
    </source>
</reference>
<sequence>MLHACGVAYRLRATCGQEKRSSYANELATGSRPLVNRASTALRGRERCTMQRKGPERPTGASGAGFVRLFARERPRIVAKLRRLGVHEADANDLAQRVFLQYSQLSRAPRNPAEWLMRTAWFLAMNWRRLARHRVEVLMSGRDLQRSALDPSPSPEERAALAQWCDRAERLPPVERAALRLHLEGYSIGEIARGLATSRATAWKRLHAGQERLKRTEGRHATAMGGQRRDGRA</sequence>
<dbReference type="PANTHER" id="PTHR43133:SF51">
    <property type="entry name" value="RNA POLYMERASE SIGMA FACTOR"/>
    <property type="match status" value="1"/>
</dbReference>
<keyword evidence="2" id="KW-0805">Transcription regulation</keyword>
<evidence type="ECO:0000256" key="4">
    <source>
        <dbReference type="ARBA" id="ARBA00023163"/>
    </source>
</evidence>
<dbReference type="Proteomes" id="UP000440224">
    <property type="component" value="Unassembled WGS sequence"/>
</dbReference>
<accession>A0A6N7Q8B6</accession>
<protein>
    <recommendedName>
        <fullName evidence="6">RNA polymerase sigma factor 70 region 4 type 2 domain-containing protein</fullName>
    </recommendedName>
</protein>
<evidence type="ECO:0000313" key="7">
    <source>
        <dbReference type="EMBL" id="MRG98564.1"/>
    </source>
</evidence>
<evidence type="ECO:0000256" key="5">
    <source>
        <dbReference type="SAM" id="MobiDB-lite"/>
    </source>
</evidence>
<dbReference type="InterPro" id="IPR013249">
    <property type="entry name" value="RNA_pol_sigma70_r4_t2"/>
</dbReference>
<feature type="compositionally biased region" description="Basic and acidic residues" evidence="5">
    <location>
        <begin position="210"/>
        <end position="220"/>
    </location>
</feature>
<dbReference type="InterPro" id="IPR013325">
    <property type="entry name" value="RNA_pol_sigma_r2"/>
</dbReference>
<evidence type="ECO:0000259" key="6">
    <source>
        <dbReference type="Pfam" id="PF08281"/>
    </source>
</evidence>
<gene>
    <name evidence="7" type="ORF">GF068_42630</name>
</gene>
<keyword evidence="4" id="KW-0804">Transcription</keyword>
<evidence type="ECO:0000256" key="3">
    <source>
        <dbReference type="ARBA" id="ARBA00023082"/>
    </source>
</evidence>